<gene>
    <name evidence="2" type="ORF">CWE10_13650</name>
</gene>
<dbReference type="SMART" id="SM00091">
    <property type="entry name" value="PAS"/>
    <property type="match status" value="1"/>
</dbReference>
<dbReference type="Proteomes" id="UP000732377">
    <property type="component" value="Unassembled WGS sequence"/>
</dbReference>
<evidence type="ECO:0000313" key="3">
    <source>
        <dbReference type="Proteomes" id="UP000732377"/>
    </source>
</evidence>
<dbReference type="InterPro" id="IPR000014">
    <property type="entry name" value="PAS"/>
</dbReference>
<dbReference type="EMBL" id="PIUK01000153">
    <property type="protein sequence ID" value="MBY6277231.1"/>
    <property type="molecule type" value="Genomic_DNA"/>
</dbReference>
<sequence length="172" mass="18743">MEVTTRRHGKSAAHRRGGAHVDGAILRYAIQVLDSLHDGVVAVDSEGYVIYANEANTRITGLTRDQVVGRHVSEVVPNSHILDVLASRTPLLGVRTRVFDHVVVSNIVPVYDQGRMVGAVSVFRDITEVLALSRQLDEARNTIDLLRENLTAAPVAEDGVIIGQSPAAQRMY</sequence>
<dbReference type="InterPro" id="IPR013767">
    <property type="entry name" value="PAS_fold"/>
</dbReference>
<dbReference type="InterPro" id="IPR035965">
    <property type="entry name" value="PAS-like_dom_sf"/>
</dbReference>
<dbReference type="Pfam" id="PF00989">
    <property type="entry name" value="PAS"/>
    <property type="match status" value="1"/>
</dbReference>
<evidence type="ECO:0000313" key="2">
    <source>
        <dbReference type="EMBL" id="MBY6277231.1"/>
    </source>
</evidence>
<dbReference type="AlphaFoldDB" id="A0A953I5A6"/>
<accession>A0A953I5A6</accession>
<dbReference type="NCBIfam" id="TIGR00229">
    <property type="entry name" value="sensory_box"/>
    <property type="match status" value="1"/>
</dbReference>
<name>A0A953I5A6_SYMTR</name>
<protein>
    <submittedName>
        <fullName evidence="2">Fis family transcriptional regulator</fullName>
    </submittedName>
</protein>
<dbReference type="CDD" id="cd00130">
    <property type="entry name" value="PAS"/>
    <property type="match status" value="1"/>
</dbReference>
<dbReference type="Gene3D" id="3.30.450.20">
    <property type="entry name" value="PAS domain"/>
    <property type="match status" value="1"/>
</dbReference>
<dbReference type="SUPFAM" id="SSF55785">
    <property type="entry name" value="PYP-like sensor domain (PAS domain)"/>
    <property type="match status" value="1"/>
</dbReference>
<evidence type="ECO:0000259" key="1">
    <source>
        <dbReference type="PROSITE" id="PS50112"/>
    </source>
</evidence>
<proteinExistence type="predicted"/>
<comment type="caution">
    <text evidence="2">The sequence shown here is derived from an EMBL/GenBank/DDBJ whole genome shotgun (WGS) entry which is preliminary data.</text>
</comment>
<organism evidence="2 3">
    <name type="scientific">Symbiobacterium thermophilum</name>
    <dbReference type="NCBI Taxonomy" id="2734"/>
    <lineage>
        <taxon>Bacteria</taxon>
        <taxon>Bacillati</taxon>
        <taxon>Bacillota</taxon>
        <taxon>Clostridia</taxon>
        <taxon>Eubacteriales</taxon>
        <taxon>Symbiobacteriaceae</taxon>
        <taxon>Symbiobacterium</taxon>
    </lineage>
</organism>
<dbReference type="GO" id="GO:0006355">
    <property type="term" value="P:regulation of DNA-templated transcription"/>
    <property type="evidence" value="ECO:0007669"/>
    <property type="project" value="InterPro"/>
</dbReference>
<reference evidence="2" key="1">
    <citation type="submission" date="2017-11" db="EMBL/GenBank/DDBJ databases">
        <title>Three new genomes from thermophilic consortium.</title>
        <authorList>
            <person name="Quaggio R."/>
            <person name="Amgarten D."/>
            <person name="Setubal J.C."/>
        </authorList>
    </citation>
    <scope>NUCLEOTIDE SEQUENCE</scope>
    <source>
        <strain evidence="2">ZCTH01-B2</strain>
    </source>
</reference>
<feature type="non-terminal residue" evidence="2">
    <location>
        <position position="172"/>
    </location>
</feature>
<feature type="domain" description="PAS" evidence="1">
    <location>
        <begin position="31"/>
        <end position="76"/>
    </location>
</feature>
<dbReference type="PROSITE" id="PS50112">
    <property type="entry name" value="PAS"/>
    <property type="match status" value="1"/>
</dbReference>